<feature type="compositionally biased region" description="Low complexity" evidence="3">
    <location>
        <begin position="145"/>
        <end position="166"/>
    </location>
</feature>
<organism evidence="5">
    <name type="scientific">Caligus clemensi</name>
    <name type="common">Sea louse</name>
    <dbReference type="NCBI Taxonomy" id="344056"/>
    <lineage>
        <taxon>Eukaryota</taxon>
        <taxon>Metazoa</taxon>
        <taxon>Ecdysozoa</taxon>
        <taxon>Arthropoda</taxon>
        <taxon>Crustacea</taxon>
        <taxon>Multicrustacea</taxon>
        <taxon>Hexanauplia</taxon>
        <taxon>Copepoda</taxon>
        <taxon>Siphonostomatoida</taxon>
        <taxon>Caligidae</taxon>
        <taxon>Caligus</taxon>
    </lineage>
</organism>
<dbReference type="SMART" id="SM00360">
    <property type="entry name" value="RRM"/>
    <property type="match status" value="1"/>
</dbReference>
<gene>
    <name evidence="5" type="primary">RBMX2</name>
</gene>
<evidence type="ECO:0000259" key="4">
    <source>
        <dbReference type="PROSITE" id="PS50102"/>
    </source>
</evidence>
<dbReference type="GO" id="GO:0000398">
    <property type="term" value="P:mRNA splicing, via spliceosome"/>
    <property type="evidence" value="ECO:0007669"/>
    <property type="project" value="InterPro"/>
</dbReference>
<dbReference type="PANTHER" id="PTHR45880">
    <property type="entry name" value="RNA-BINDING MOTIF PROTEIN, X-LINKED 2"/>
    <property type="match status" value="1"/>
</dbReference>
<dbReference type="GO" id="GO:0071011">
    <property type="term" value="C:precatalytic spliceosome"/>
    <property type="evidence" value="ECO:0007669"/>
    <property type="project" value="TreeGrafter"/>
</dbReference>
<dbReference type="EMBL" id="BT080669">
    <property type="protein sequence ID" value="ACO15093.1"/>
    <property type="molecule type" value="mRNA"/>
</dbReference>
<keyword evidence="1 2" id="KW-0694">RNA-binding</keyword>
<protein>
    <submittedName>
        <fullName evidence="5">RNA-binding motif protein, X-linked 2</fullName>
    </submittedName>
</protein>
<dbReference type="GO" id="GO:0005686">
    <property type="term" value="C:U2 snRNP"/>
    <property type="evidence" value="ECO:0007669"/>
    <property type="project" value="TreeGrafter"/>
</dbReference>
<dbReference type="InterPro" id="IPR012677">
    <property type="entry name" value="Nucleotide-bd_a/b_plait_sf"/>
</dbReference>
<feature type="compositionally biased region" description="Basic and acidic residues" evidence="3">
    <location>
        <begin position="331"/>
        <end position="359"/>
    </location>
</feature>
<dbReference type="SUPFAM" id="SSF54928">
    <property type="entry name" value="RNA-binding domain, RBD"/>
    <property type="match status" value="1"/>
</dbReference>
<evidence type="ECO:0000256" key="1">
    <source>
        <dbReference type="ARBA" id="ARBA00022884"/>
    </source>
</evidence>
<evidence type="ECO:0000256" key="3">
    <source>
        <dbReference type="SAM" id="MobiDB-lite"/>
    </source>
</evidence>
<dbReference type="Gene3D" id="3.30.70.330">
    <property type="match status" value="1"/>
</dbReference>
<feature type="region of interest" description="Disordered" evidence="3">
    <location>
        <begin position="135"/>
        <end position="359"/>
    </location>
</feature>
<dbReference type="GO" id="GO:0071013">
    <property type="term" value="C:catalytic step 2 spliceosome"/>
    <property type="evidence" value="ECO:0007669"/>
    <property type="project" value="TreeGrafter"/>
</dbReference>
<dbReference type="PANTHER" id="PTHR45880:SF1">
    <property type="entry name" value="RNA-BINDING MOTIF PROTEIN, X-LINKED 2"/>
    <property type="match status" value="1"/>
</dbReference>
<feature type="compositionally biased region" description="Basic and acidic residues" evidence="3">
    <location>
        <begin position="218"/>
        <end position="251"/>
    </location>
</feature>
<dbReference type="InterPro" id="IPR035979">
    <property type="entry name" value="RBD_domain_sf"/>
</dbReference>
<dbReference type="Pfam" id="PF00076">
    <property type="entry name" value="RRM_1"/>
    <property type="match status" value="1"/>
</dbReference>
<dbReference type="InterPro" id="IPR000504">
    <property type="entry name" value="RRM_dom"/>
</dbReference>
<proteinExistence type="evidence at transcript level"/>
<feature type="compositionally biased region" description="Basic and acidic residues" evidence="3">
    <location>
        <begin position="296"/>
        <end position="317"/>
    </location>
</feature>
<sequence>MNPITNAKNLAKMNQRELELGIAGTKGSWHYDYKDSAWIFMGGLNYELSEGDIISIFSQYGEVVHINLVRDGKTGKSKGFAFLCYEDQRSTILAVDDLNAITLLKRTIRVDHVQTYKLPKDLERLDEDKRKLFMEGCAPKPLPPDSNDSNKSSDNEESSSSSSQESTPKKEKKKKKHKKGRDSSSSSSSSSLSSESEDSSSRHRKKKSSSSRRRRHRSDSTKRRIPVKKEVKSEPRAKAKIEEDAKDRIKSEALSSGDESWSKRRMGKEQNHQRPFVKTEPQERRERQTHRPSMGSDRDDGYRRRSVERRCAKDDRGSRRRKRSPSSSSSEDDRRNRSKYRDSHSSRRRYSDEERRSRR</sequence>
<dbReference type="InterPro" id="IPR045844">
    <property type="entry name" value="RRM_Ist3-like"/>
</dbReference>
<feature type="compositionally biased region" description="Basic residues" evidence="3">
    <location>
        <begin position="202"/>
        <end position="217"/>
    </location>
</feature>
<reference evidence="5" key="1">
    <citation type="submission" date="2009-03" db="EMBL/GenBank/DDBJ databases">
        <title>Caligus clemensi ESTs and full-length cDNAs.</title>
        <authorList>
            <person name="Yasuike M."/>
            <person name="von Schalburg K."/>
            <person name="Cooper G."/>
            <person name="Leong J."/>
            <person name="Jones S.R.M."/>
            <person name="Koop B.F."/>
        </authorList>
    </citation>
    <scope>NUCLEOTIDE SEQUENCE</scope>
    <source>
        <tissue evidence="5">Whole</tissue>
    </source>
</reference>
<evidence type="ECO:0000313" key="5">
    <source>
        <dbReference type="EMBL" id="ACO15093.1"/>
    </source>
</evidence>
<dbReference type="AlphaFoldDB" id="C1C1E0"/>
<accession>C1C1E0</accession>
<evidence type="ECO:0000256" key="2">
    <source>
        <dbReference type="PROSITE-ProRule" id="PRU00176"/>
    </source>
</evidence>
<dbReference type="PROSITE" id="PS50102">
    <property type="entry name" value="RRM"/>
    <property type="match status" value="1"/>
</dbReference>
<dbReference type="CDD" id="cd12411">
    <property type="entry name" value="RRM_ist3_like"/>
    <property type="match status" value="1"/>
</dbReference>
<feature type="compositionally biased region" description="Low complexity" evidence="3">
    <location>
        <begin position="183"/>
        <end position="194"/>
    </location>
</feature>
<name>C1C1E0_CALCM</name>
<feature type="compositionally biased region" description="Basic residues" evidence="3">
    <location>
        <begin position="170"/>
        <end position="180"/>
    </location>
</feature>
<feature type="domain" description="RRM" evidence="4">
    <location>
        <begin position="37"/>
        <end position="115"/>
    </location>
</feature>
<dbReference type="InterPro" id="IPR051847">
    <property type="entry name" value="RNA_proc/Spliceosome_comp"/>
</dbReference>
<dbReference type="GO" id="GO:0003723">
    <property type="term" value="F:RNA binding"/>
    <property type="evidence" value="ECO:0007669"/>
    <property type="project" value="UniProtKB-UniRule"/>
</dbReference>